<sequence length="138" mass="14268">MTPFGDLSGHHRKVGYVADRDLFIVNVSSPTAPTLAGSYDNAGDAKDVAVSGNYAYVADYTNGLVILRTDVPVTPPKGDLNHDGYLTPADAAIALQIATGIRPCDPATLAAADVSGDNRVTSLDALILLQAATDAITL</sequence>
<evidence type="ECO:0000313" key="2">
    <source>
        <dbReference type="Proteomes" id="UP000248329"/>
    </source>
</evidence>
<proteinExistence type="predicted"/>
<dbReference type="Proteomes" id="UP000248329">
    <property type="component" value="Unassembled WGS sequence"/>
</dbReference>
<protein>
    <submittedName>
        <fullName evidence="1">Uncharacterized protein</fullName>
    </submittedName>
</protein>
<name>A0AC61KZ15_9EURY</name>
<accession>A0AC61KZ15</accession>
<gene>
    <name evidence="1" type="ORF">C4B59_14515</name>
</gene>
<evidence type="ECO:0000313" key="1">
    <source>
        <dbReference type="EMBL" id="PXF57797.1"/>
    </source>
</evidence>
<reference evidence="1" key="1">
    <citation type="submission" date="2018-01" db="EMBL/GenBank/DDBJ databases">
        <authorList>
            <person name="Krukenberg V."/>
        </authorList>
    </citation>
    <scope>NUCLEOTIDE SEQUENCE</scope>
    <source>
        <strain evidence="1">E20ANME2</strain>
    </source>
</reference>
<comment type="caution">
    <text evidence="1">The sequence shown here is derived from an EMBL/GenBank/DDBJ whole genome shotgun (WGS) entry which is preliminary data.</text>
</comment>
<dbReference type="EMBL" id="PQXF01000049">
    <property type="protein sequence ID" value="PXF57797.1"/>
    <property type="molecule type" value="Genomic_DNA"/>
</dbReference>
<organism evidence="1 2">
    <name type="scientific">Candidatus Methanogaster sp</name>
    <dbReference type="NCBI Taxonomy" id="3386292"/>
    <lineage>
        <taxon>Archaea</taxon>
        <taxon>Methanobacteriati</taxon>
        <taxon>Methanobacteriota</taxon>
        <taxon>Stenosarchaea group</taxon>
        <taxon>Methanomicrobia</taxon>
        <taxon>Methanosarcinales</taxon>
        <taxon>ANME-2 cluster</taxon>
        <taxon>Candidatus Methanogasteraceae</taxon>
        <taxon>Candidatus Methanogaster</taxon>
    </lineage>
</organism>